<dbReference type="GO" id="GO:0006355">
    <property type="term" value="P:regulation of DNA-templated transcription"/>
    <property type="evidence" value="ECO:0007669"/>
    <property type="project" value="TreeGrafter"/>
</dbReference>
<gene>
    <name evidence="6" type="ORF">NCTC13159_01782</name>
    <name evidence="5" type="ORF">RO07_12340</name>
</gene>
<reference evidence="5" key="2">
    <citation type="submission" date="2016-11" db="EMBL/GenBank/DDBJ databases">
        <title>Complete Genome Sequencing of Pandoraea pulmonicola DSM 16583.</title>
        <authorList>
            <person name="Chan K.-G."/>
        </authorList>
    </citation>
    <scope>NUCLEOTIDE SEQUENCE</scope>
    <source>
        <strain evidence="5">DSM 16583</strain>
    </source>
</reference>
<dbReference type="PANTHER" id="PTHR30118">
    <property type="entry name" value="HTH-TYPE TRANSCRIPTIONAL REGULATOR LEUO-RELATED"/>
    <property type="match status" value="1"/>
</dbReference>
<dbReference type="AlphaFoldDB" id="A0AAJ4ZBE2"/>
<evidence type="ECO:0000313" key="7">
    <source>
        <dbReference type="Proteomes" id="UP000035086"/>
    </source>
</evidence>
<evidence type="ECO:0000313" key="6">
    <source>
        <dbReference type="EMBL" id="SUA90299.1"/>
    </source>
</evidence>
<dbReference type="EMBL" id="CP010310">
    <property type="protein sequence ID" value="AJC21053.1"/>
    <property type="molecule type" value="Genomic_DNA"/>
</dbReference>
<evidence type="ECO:0008006" key="9">
    <source>
        <dbReference type="Google" id="ProtNLM"/>
    </source>
</evidence>
<keyword evidence="2" id="KW-0805">Transcription regulation</keyword>
<keyword evidence="4" id="KW-0804">Transcription</keyword>
<evidence type="ECO:0000313" key="8">
    <source>
        <dbReference type="Proteomes" id="UP000254589"/>
    </source>
</evidence>
<name>A0AAJ4ZBE2_PANPU</name>
<dbReference type="Proteomes" id="UP000035086">
    <property type="component" value="Chromosome"/>
</dbReference>
<keyword evidence="7" id="KW-1185">Reference proteome</keyword>
<reference evidence="6 8" key="3">
    <citation type="submission" date="2018-06" db="EMBL/GenBank/DDBJ databases">
        <authorList>
            <consortium name="Pathogen Informatics"/>
            <person name="Doyle S."/>
        </authorList>
    </citation>
    <scope>NUCLEOTIDE SEQUENCE [LARGE SCALE GENOMIC DNA]</scope>
    <source>
        <strain evidence="6 8">NCTC13159</strain>
    </source>
</reference>
<sequence>MPVVVPAYTNAMQIVRHTDLLAVIPHSCLGNSFTPDYAKTNELQTFELPLPVPALHVSAIWHPRLDKYPAHAWLRAEVLAVCQATYPPVTHDQ</sequence>
<dbReference type="InterPro" id="IPR050389">
    <property type="entry name" value="LysR-type_TF"/>
</dbReference>
<organism evidence="6 8">
    <name type="scientific">Pandoraea pulmonicola</name>
    <dbReference type="NCBI Taxonomy" id="93221"/>
    <lineage>
        <taxon>Bacteria</taxon>
        <taxon>Pseudomonadati</taxon>
        <taxon>Pseudomonadota</taxon>
        <taxon>Betaproteobacteria</taxon>
        <taxon>Burkholderiales</taxon>
        <taxon>Burkholderiaceae</taxon>
        <taxon>Pandoraea</taxon>
    </lineage>
</organism>
<dbReference type="EMBL" id="UGSJ01000001">
    <property type="protein sequence ID" value="SUA90299.1"/>
    <property type="molecule type" value="Genomic_DNA"/>
</dbReference>
<protein>
    <recommendedName>
        <fullName evidence="9">LysR substrate binding domain</fullName>
    </recommendedName>
</protein>
<dbReference type="GO" id="GO:0003677">
    <property type="term" value="F:DNA binding"/>
    <property type="evidence" value="ECO:0007669"/>
    <property type="project" value="UniProtKB-KW"/>
</dbReference>
<dbReference type="SUPFAM" id="SSF53850">
    <property type="entry name" value="Periplasmic binding protein-like II"/>
    <property type="match status" value="1"/>
</dbReference>
<dbReference type="PANTHER" id="PTHR30118:SF15">
    <property type="entry name" value="TRANSCRIPTIONAL REGULATORY PROTEIN"/>
    <property type="match status" value="1"/>
</dbReference>
<accession>A0AAJ4ZBE2</accession>
<comment type="similarity">
    <text evidence="1">Belongs to the LysR transcriptional regulatory family.</text>
</comment>
<evidence type="ECO:0000256" key="2">
    <source>
        <dbReference type="ARBA" id="ARBA00023015"/>
    </source>
</evidence>
<evidence type="ECO:0000256" key="3">
    <source>
        <dbReference type="ARBA" id="ARBA00023125"/>
    </source>
</evidence>
<evidence type="ECO:0000256" key="1">
    <source>
        <dbReference type="ARBA" id="ARBA00009437"/>
    </source>
</evidence>
<reference evidence="7" key="1">
    <citation type="submission" date="2014-12" db="EMBL/GenBank/DDBJ databases">
        <title>Complete Genome Sequencing of Pandoraea pulmonicola DSM 16583.</title>
        <authorList>
            <person name="Chan K.-G."/>
        </authorList>
    </citation>
    <scope>NUCLEOTIDE SEQUENCE [LARGE SCALE GENOMIC DNA]</scope>
    <source>
        <strain evidence="7">DSM 16583</strain>
    </source>
</reference>
<dbReference type="KEGG" id="ppul:RO07_12340"/>
<keyword evidence="3" id="KW-0238">DNA-binding</keyword>
<evidence type="ECO:0000313" key="5">
    <source>
        <dbReference type="EMBL" id="AJC21053.1"/>
    </source>
</evidence>
<dbReference type="Gene3D" id="3.40.190.10">
    <property type="entry name" value="Periplasmic binding protein-like II"/>
    <property type="match status" value="2"/>
</dbReference>
<dbReference type="RefSeq" id="WP_039408178.1">
    <property type="nucleotide sequence ID" value="NZ_CP010310.2"/>
</dbReference>
<dbReference type="Proteomes" id="UP000254589">
    <property type="component" value="Unassembled WGS sequence"/>
</dbReference>
<proteinExistence type="inferred from homology"/>
<evidence type="ECO:0000256" key="4">
    <source>
        <dbReference type="ARBA" id="ARBA00023163"/>
    </source>
</evidence>